<feature type="transmembrane region" description="Helical" evidence="1">
    <location>
        <begin position="127"/>
        <end position="148"/>
    </location>
</feature>
<dbReference type="STRING" id="453591.Igni_0443"/>
<dbReference type="eggNOG" id="arCOG01330">
    <property type="taxonomic scope" value="Archaea"/>
</dbReference>
<dbReference type="KEGG" id="iho:Igni_0443"/>
<dbReference type="AlphaFoldDB" id="A8A9M4"/>
<dbReference type="PANTHER" id="PTHR36007">
    <property type="entry name" value="TRANSPORT PROTEIN-RELATED"/>
    <property type="match status" value="1"/>
</dbReference>
<reference evidence="2 3" key="1">
    <citation type="journal article" date="2008" name="Genome Biol.">
        <title>A genomic analysis of the archaeal system Ignicoccus hospitalis-Nanoarchaeum equitans.</title>
        <authorList>
            <person name="Podar M."/>
            <person name="Anderson I."/>
            <person name="Makarova K.S."/>
            <person name="Elkins J.G."/>
            <person name="Ivanova N."/>
            <person name="Wall M.A."/>
            <person name="Lykidis A."/>
            <person name="Mavromatis K."/>
            <person name="Sun H."/>
            <person name="Hudson M.E."/>
            <person name="Chen W."/>
            <person name="Deciu C."/>
            <person name="Hutchison D."/>
            <person name="Eads J.R."/>
            <person name="Anderson A."/>
            <person name="Fernandes F."/>
            <person name="Szeto E."/>
            <person name="Lapidus A."/>
            <person name="Kyrpides N.C."/>
            <person name="Saier M.H.Jr."/>
            <person name="Richardson P.M."/>
            <person name="Rachel R."/>
            <person name="Huber H."/>
            <person name="Eisen J.A."/>
            <person name="Koonin E.V."/>
            <person name="Keller M."/>
            <person name="Stetter K.O."/>
        </authorList>
    </citation>
    <scope>NUCLEOTIDE SEQUENCE [LARGE SCALE GENOMIC DNA]</scope>
    <source>
        <strain evidence="3">KIN4/I / DSM 18386 / JCM 14125</strain>
    </source>
</reference>
<sequence>MDCLACVALSALPAVEVRGSVPCLALAGCGAHYAALSYLLSSSTGALVYLLLEKLFPLVEEFLKGRWELGAKLLEKVVERTKKKASKKVEEMGTLGLAAFVALPVPGTGVWTGALAGYLLGLKRRDVVLALFAGNAVTTAIMSLSYLLQSP</sequence>
<evidence type="ECO:0000256" key="1">
    <source>
        <dbReference type="SAM" id="Phobius"/>
    </source>
</evidence>
<name>A8A9M4_IGNH4</name>
<dbReference type="PANTHER" id="PTHR36007:SF2">
    <property type="entry name" value="TRANSPORT PROTEIN-RELATED"/>
    <property type="match status" value="1"/>
</dbReference>
<dbReference type="RefSeq" id="WP_011998478.1">
    <property type="nucleotide sequence ID" value="NC_009776.1"/>
</dbReference>
<evidence type="ECO:0000313" key="3">
    <source>
        <dbReference type="Proteomes" id="UP000000262"/>
    </source>
</evidence>
<dbReference type="HOGENOM" id="CLU_075669_1_0_2"/>
<dbReference type="Pfam" id="PF06695">
    <property type="entry name" value="Sm_multidrug_ex"/>
    <property type="match status" value="1"/>
</dbReference>
<keyword evidence="1" id="KW-0472">Membrane</keyword>
<accession>A8A9M4</accession>
<dbReference type="PhylomeDB" id="A8A9M4"/>
<evidence type="ECO:0000313" key="2">
    <source>
        <dbReference type="EMBL" id="ABU81626.1"/>
    </source>
</evidence>
<protein>
    <submittedName>
        <fullName evidence="2">Membrane protein-like protein</fullName>
    </submittedName>
</protein>
<feature type="transmembrane region" description="Helical" evidence="1">
    <location>
        <begin position="92"/>
        <end position="121"/>
    </location>
</feature>
<dbReference type="EMBL" id="CP000816">
    <property type="protein sequence ID" value="ABU81626.1"/>
    <property type="molecule type" value="Genomic_DNA"/>
</dbReference>
<keyword evidence="3" id="KW-1185">Reference proteome</keyword>
<dbReference type="InterPro" id="IPR009577">
    <property type="entry name" value="Sm_multidrug_ex"/>
</dbReference>
<organism evidence="2 3">
    <name type="scientific">Ignicoccus hospitalis (strain KIN4/I / DSM 18386 / JCM 14125)</name>
    <dbReference type="NCBI Taxonomy" id="453591"/>
    <lineage>
        <taxon>Archaea</taxon>
        <taxon>Thermoproteota</taxon>
        <taxon>Thermoprotei</taxon>
        <taxon>Desulfurococcales</taxon>
        <taxon>Desulfurococcaceae</taxon>
        <taxon>Ignicoccus</taxon>
    </lineage>
</organism>
<dbReference type="Proteomes" id="UP000000262">
    <property type="component" value="Chromosome"/>
</dbReference>
<gene>
    <name evidence="2" type="ordered locus">Igni_0443</name>
</gene>
<proteinExistence type="predicted"/>
<dbReference type="OrthoDB" id="18738at2157"/>
<keyword evidence="1" id="KW-0812">Transmembrane</keyword>
<keyword evidence="1" id="KW-1133">Transmembrane helix</keyword>
<dbReference type="GeneID" id="5561816"/>